<reference evidence="2 3" key="1">
    <citation type="submission" date="2017-08" db="EMBL/GenBank/DDBJ databases">
        <title>Harnessing the power of phylogenomics to disentangle the directionality and signatures of interkingdom host jumping in the parasitic fungal genus Tolypocladium.</title>
        <authorList>
            <person name="Quandt C.A."/>
            <person name="Patterson W."/>
            <person name="Spatafora J.W."/>
        </authorList>
    </citation>
    <scope>NUCLEOTIDE SEQUENCE [LARGE SCALE GENOMIC DNA]</scope>
    <source>
        <strain evidence="2 3">CBS 113982</strain>
    </source>
</reference>
<accession>A0A2K3QKS4</accession>
<comment type="caution">
    <text evidence="2">The sequence shown here is derived from an EMBL/GenBank/DDBJ whole genome shotgun (WGS) entry which is preliminary data.</text>
</comment>
<evidence type="ECO:0000256" key="1">
    <source>
        <dbReference type="SAM" id="MobiDB-lite"/>
    </source>
</evidence>
<proteinExistence type="predicted"/>
<feature type="region of interest" description="Disordered" evidence="1">
    <location>
        <begin position="215"/>
        <end position="253"/>
    </location>
</feature>
<feature type="compositionally biased region" description="Low complexity" evidence="1">
    <location>
        <begin position="224"/>
        <end position="248"/>
    </location>
</feature>
<name>A0A2K3QKS4_9HYPO</name>
<sequence length="343" mass="38175">MGGSDSVGTLLADIANLLTDGLRILNLADKRHWGPDEHEQMRALDEALDEAKRNFQELSPLVNGQSHYEHDSKYESIEELRALRARFHAHVQSLEDWGRSGGLINPIWVRDTHVLQKDLHRAQCRAAHRIFASDQESSKRCLGAFLVRRRLQRRGLSSSRPSGRAAEGDCQRRQLEELDMCTGIGGFERFGDEDIAFICDFCDGHLVWEDLESVPTSRTSPDATNSPASLLSPTTTTTNPQWQATGTTLSGPREKPVVFAPLAVANHMAPPHGDWSARLLCPFCEEEAQQPQDEDDDGSPYRPDDEFEDVAALQDHLEWQHAATALPVALPAAPPSTNNCRIM</sequence>
<evidence type="ECO:0000313" key="3">
    <source>
        <dbReference type="Proteomes" id="UP000236621"/>
    </source>
</evidence>
<dbReference type="EMBL" id="NRSZ01000300">
    <property type="protein sequence ID" value="PNY28133.1"/>
    <property type="molecule type" value="Genomic_DNA"/>
</dbReference>
<evidence type="ECO:0000313" key="2">
    <source>
        <dbReference type="EMBL" id="PNY28133.1"/>
    </source>
</evidence>
<keyword evidence="3" id="KW-1185">Reference proteome</keyword>
<dbReference type="OrthoDB" id="5221663at2759"/>
<feature type="region of interest" description="Disordered" evidence="1">
    <location>
        <begin position="287"/>
        <end position="307"/>
    </location>
</feature>
<dbReference type="Proteomes" id="UP000236621">
    <property type="component" value="Unassembled WGS sequence"/>
</dbReference>
<protein>
    <submittedName>
        <fullName evidence="2">Uncharacterized protein</fullName>
    </submittedName>
</protein>
<gene>
    <name evidence="2" type="ORF">TCAP_01943</name>
</gene>
<dbReference type="AlphaFoldDB" id="A0A2K3QKS4"/>
<organism evidence="2 3">
    <name type="scientific">Tolypocladium capitatum</name>
    <dbReference type="NCBI Taxonomy" id="45235"/>
    <lineage>
        <taxon>Eukaryota</taxon>
        <taxon>Fungi</taxon>
        <taxon>Dikarya</taxon>
        <taxon>Ascomycota</taxon>
        <taxon>Pezizomycotina</taxon>
        <taxon>Sordariomycetes</taxon>
        <taxon>Hypocreomycetidae</taxon>
        <taxon>Hypocreales</taxon>
        <taxon>Ophiocordycipitaceae</taxon>
        <taxon>Tolypocladium</taxon>
    </lineage>
</organism>
<feature type="compositionally biased region" description="Acidic residues" evidence="1">
    <location>
        <begin position="287"/>
        <end position="298"/>
    </location>
</feature>